<dbReference type="PROSITE" id="PS00674">
    <property type="entry name" value="AAA"/>
    <property type="match status" value="1"/>
</dbReference>
<dbReference type="InterPro" id="IPR050747">
    <property type="entry name" value="Mitochondrial_chaperone_BCS1"/>
</dbReference>
<dbReference type="GO" id="GO:0016887">
    <property type="term" value="F:ATP hydrolysis activity"/>
    <property type="evidence" value="ECO:0007669"/>
    <property type="project" value="InterPro"/>
</dbReference>
<gene>
    <name evidence="6" type="ORF">J5N97_004173</name>
</gene>
<feature type="domain" description="AAA+ ATPase At3g28540-like C-terminal" evidence="5">
    <location>
        <begin position="105"/>
        <end position="169"/>
    </location>
</feature>
<dbReference type="GO" id="GO:0005524">
    <property type="term" value="F:ATP binding"/>
    <property type="evidence" value="ECO:0007669"/>
    <property type="project" value="UniProtKB-KW"/>
</dbReference>
<keyword evidence="1" id="KW-0067">ATP-binding</keyword>
<evidence type="ECO:0000256" key="2">
    <source>
        <dbReference type="SAM" id="MobiDB-lite"/>
    </source>
</evidence>
<comment type="caution">
    <text evidence="6">The sequence shown here is derived from an EMBL/GenBank/DDBJ whole genome shotgun (WGS) entry which is preliminary data.</text>
</comment>
<reference evidence="6" key="2">
    <citation type="journal article" date="2022" name="Hortic Res">
        <title>The genome of Dioscorea zingiberensis sheds light on the biosynthesis, origin and evolution of the medicinally important diosgenin saponins.</title>
        <authorList>
            <person name="Li Y."/>
            <person name="Tan C."/>
            <person name="Li Z."/>
            <person name="Guo J."/>
            <person name="Li S."/>
            <person name="Chen X."/>
            <person name="Wang C."/>
            <person name="Dai X."/>
            <person name="Yang H."/>
            <person name="Song W."/>
            <person name="Hou L."/>
            <person name="Xu J."/>
            <person name="Tong Z."/>
            <person name="Xu A."/>
            <person name="Yuan X."/>
            <person name="Wang W."/>
            <person name="Yang Q."/>
            <person name="Chen L."/>
            <person name="Sun Z."/>
            <person name="Wang K."/>
            <person name="Pan B."/>
            <person name="Chen J."/>
            <person name="Bao Y."/>
            <person name="Liu F."/>
            <person name="Qi X."/>
            <person name="Gang D.R."/>
            <person name="Wen J."/>
            <person name="Li J."/>
        </authorList>
    </citation>
    <scope>NUCLEOTIDE SEQUENCE</scope>
    <source>
        <strain evidence="6">Dzin_1.0</strain>
    </source>
</reference>
<protein>
    <recommendedName>
        <fullName evidence="8">ATPase AAA-type core domain-containing protein</fullName>
    </recommendedName>
</protein>
<keyword evidence="7" id="KW-1185">Reference proteome</keyword>
<dbReference type="InterPro" id="IPR027417">
    <property type="entry name" value="P-loop_NTPase"/>
</dbReference>
<feature type="transmembrane region" description="Helical" evidence="3">
    <location>
        <begin position="6"/>
        <end position="26"/>
    </location>
</feature>
<evidence type="ECO:0008006" key="8">
    <source>
        <dbReference type="Google" id="ProtNLM"/>
    </source>
</evidence>
<dbReference type="Proteomes" id="UP001085076">
    <property type="component" value="Miscellaneous, Linkage group lg01"/>
</dbReference>
<feature type="transmembrane region" description="Helical" evidence="3">
    <location>
        <begin position="38"/>
        <end position="59"/>
    </location>
</feature>
<evidence type="ECO:0000259" key="5">
    <source>
        <dbReference type="Pfam" id="PF25568"/>
    </source>
</evidence>
<feature type="compositionally biased region" description="Polar residues" evidence="2">
    <location>
        <begin position="202"/>
        <end position="211"/>
    </location>
</feature>
<dbReference type="Pfam" id="PF00004">
    <property type="entry name" value="AAA"/>
    <property type="match status" value="1"/>
</dbReference>
<keyword evidence="3" id="KW-0812">Transmembrane</keyword>
<dbReference type="EMBL" id="JAGGNH010000001">
    <property type="protein sequence ID" value="KAJ0985817.1"/>
    <property type="molecule type" value="Genomic_DNA"/>
</dbReference>
<dbReference type="AlphaFoldDB" id="A0A9D5HRV6"/>
<dbReference type="Gene3D" id="6.10.280.40">
    <property type="match status" value="1"/>
</dbReference>
<dbReference type="OrthoDB" id="676321at2759"/>
<comment type="similarity">
    <text evidence="1">Belongs to the AAA ATPase family.</text>
</comment>
<evidence type="ECO:0000313" key="7">
    <source>
        <dbReference type="Proteomes" id="UP001085076"/>
    </source>
</evidence>
<dbReference type="SUPFAM" id="SSF52540">
    <property type="entry name" value="P-loop containing nucleoside triphosphate hydrolases"/>
    <property type="match status" value="1"/>
</dbReference>
<name>A0A9D5HRV6_9LILI</name>
<feature type="compositionally biased region" description="Gly residues" evidence="2">
    <location>
        <begin position="176"/>
        <end position="185"/>
    </location>
</feature>
<sequence>MSGILAVEITFMVVVALIVLLFGHTVETLTKIVGSLCVIFETCMYVSPLSIMVTLSGLLNFVDGLWSSCGEERVIVFATNYKDRLDPALLRRGRMDMHIHMGYYTPAAFRILASNYHAVEDHPLFEEIEALIRDLEVTPAAIAEELMSSDDIDVALQGLVKSLQHMKLQVNNEAKPGGGGGGGGDRAAADPDHHAEQEEVDCTQTLTQQEG</sequence>
<evidence type="ECO:0000313" key="6">
    <source>
        <dbReference type="EMBL" id="KAJ0985817.1"/>
    </source>
</evidence>
<dbReference type="Pfam" id="PF25568">
    <property type="entry name" value="AAA_lid_At3g28540"/>
    <property type="match status" value="1"/>
</dbReference>
<feature type="domain" description="ATPase AAA-type core" evidence="4">
    <location>
        <begin position="54"/>
        <end position="102"/>
    </location>
</feature>
<keyword evidence="1" id="KW-0547">Nucleotide-binding</keyword>
<dbReference type="Gene3D" id="3.40.50.300">
    <property type="entry name" value="P-loop containing nucleotide triphosphate hydrolases"/>
    <property type="match status" value="1"/>
</dbReference>
<organism evidence="6 7">
    <name type="scientific">Dioscorea zingiberensis</name>
    <dbReference type="NCBI Taxonomy" id="325984"/>
    <lineage>
        <taxon>Eukaryota</taxon>
        <taxon>Viridiplantae</taxon>
        <taxon>Streptophyta</taxon>
        <taxon>Embryophyta</taxon>
        <taxon>Tracheophyta</taxon>
        <taxon>Spermatophyta</taxon>
        <taxon>Magnoliopsida</taxon>
        <taxon>Liliopsida</taxon>
        <taxon>Dioscoreales</taxon>
        <taxon>Dioscoreaceae</taxon>
        <taxon>Dioscorea</taxon>
    </lineage>
</organism>
<reference evidence="6" key="1">
    <citation type="submission" date="2021-03" db="EMBL/GenBank/DDBJ databases">
        <authorList>
            <person name="Li Z."/>
            <person name="Yang C."/>
        </authorList>
    </citation>
    <scope>NUCLEOTIDE SEQUENCE</scope>
    <source>
        <strain evidence="6">Dzin_1.0</strain>
        <tissue evidence="6">Leaf</tissue>
    </source>
</reference>
<dbReference type="InterPro" id="IPR058017">
    <property type="entry name" value="At3g28540-like_C"/>
</dbReference>
<evidence type="ECO:0000256" key="1">
    <source>
        <dbReference type="RuleBase" id="RU003651"/>
    </source>
</evidence>
<accession>A0A9D5HRV6</accession>
<proteinExistence type="inferred from homology"/>
<dbReference type="InterPro" id="IPR003959">
    <property type="entry name" value="ATPase_AAA_core"/>
</dbReference>
<evidence type="ECO:0000256" key="3">
    <source>
        <dbReference type="SAM" id="Phobius"/>
    </source>
</evidence>
<dbReference type="InterPro" id="IPR003960">
    <property type="entry name" value="ATPase_AAA_CS"/>
</dbReference>
<keyword evidence="3" id="KW-0472">Membrane</keyword>
<dbReference type="PANTHER" id="PTHR23070">
    <property type="entry name" value="BCS1 AAA-TYPE ATPASE"/>
    <property type="match status" value="1"/>
</dbReference>
<feature type="compositionally biased region" description="Basic and acidic residues" evidence="2">
    <location>
        <begin position="187"/>
        <end position="197"/>
    </location>
</feature>
<keyword evidence="3" id="KW-1133">Transmembrane helix</keyword>
<evidence type="ECO:0000259" key="4">
    <source>
        <dbReference type="Pfam" id="PF00004"/>
    </source>
</evidence>
<feature type="region of interest" description="Disordered" evidence="2">
    <location>
        <begin position="171"/>
        <end position="211"/>
    </location>
</feature>